<feature type="transmembrane region" description="Helical" evidence="2">
    <location>
        <begin position="133"/>
        <end position="156"/>
    </location>
</feature>
<evidence type="ECO:0000256" key="1">
    <source>
        <dbReference type="SAM" id="MobiDB-lite"/>
    </source>
</evidence>
<feature type="transmembrane region" description="Helical" evidence="2">
    <location>
        <begin position="100"/>
        <end position="121"/>
    </location>
</feature>
<keyword evidence="3" id="KW-0934">Plastid</keyword>
<keyword evidence="2" id="KW-0812">Transmembrane</keyword>
<feature type="transmembrane region" description="Helical" evidence="2">
    <location>
        <begin position="258"/>
        <end position="281"/>
    </location>
</feature>
<sequence length="847" mass="97583">MFFANALKDYVDQLNDLALLLTDNFTFFTFCKSLLFYFFDSFKLVFIYIFSCKWLTDFIELPCSFKSNYIAILEGQNLFESNVNPSFFEFLETKTLTSNLFLTGILNSFFLSLPFSVPHLLTLRAFLINGLPAGVATATGTIVGQLSFFLCVFFGFESVLLPFLSFEPFNYILGFVILVNVLYSMVHKPNMDVIKMFESNLLLKFFSLNFLLAWTEQTSLFQYFGNLTVSNLPTLLQGADNSVVQINKISDFYLPNSLYLIGLLIGSFLWTGLFGLIITFMRDFLSQITRTPFLFINERIHKFLCVLTLTLCLTSIPYYGFDYLVSAPLGFISQDKALNFFKAKTNYLTLSQDQSGILNESFINPIPFDRTLQIEPKSKESYLSTFEDNSIDAENSWKNREVLRPVQSERSSKTSRRSNTSQSEEVVQQEEKYIKDFYKINPLTFVSTKNFTKVEKDIDKIANNLFNPIAYQYYQANINEVPYTRKLFREKFYKNPVYQAFVNLDMIGFLKGQPEFYNLTAKDEADLYKRRSILENYLHSICDYKDLVLKEQKKNSYAEKVYNQQFKGSLDLVRHYFAISLTNPVERLRSGRFSPKNETVEVKKVLKFDQPLYNSSLKKLNLLHEELNPNLKTKSVVTMNSLEIQKPDSLKIDNQKDISAILKIEETDAIPFYIGWDTTLRKFLVKQACTPGIPYGNQAFLNNSSLLSEPVIQDYNNQTQLPTYFSFQSWPLNSIENTSKAVLGKNLSIPYNVLSKDEALKVAQLLGLKTVEFEKANLSKSHLLETENLPFYNWTRFLVTEEKARVAKELGDFIDLGNTPPPQLGGLSWPGINKNLRQLINFIPNSK</sequence>
<feature type="transmembrane region" description="Helical" evidence="2">
    <location>
        <begin position="302"/>
        <end position="321"/>
    </location>
</feature>
<geneLocation type="chloroplast" evidence="3"/>
<organism evidence="3">
    <name type="scientific">Hazenia capsulata</name>
    <dbReference type="NCBI Taxonomy" id="2202518"/>
    <lineage>
        <taxon>Eukaryota</taxon>
        <taxon>Viridiplantae</taxon>
        <taxon>Chlorophyta</taxon>
        <taxon>core chlorophytes</taxon>
        <taxon>Ulvophyceae</taxon>
        <taxon>OUU clade</taxon>
        <taxon>Ulotrichales</taxon>
        <taxon>Hazeniaceae</taxon>
        <taxon>Hazenia</taxon>
    </lineage>
</organism>
<name>A0A1W6EHK0_9CHLO</name>
<dbReference type="RefSeq" id="YP_009367909.1">
    <property type="nucleotide sequence ID" value="NC_034714.1"/>
</dbReference>
<feature type="transmembrane region" description="Helical" evidence="2">
    <location>
        <begin position="168"/>
        <end position="186"/>
    </location>
</feature>
<gene>
    <name evidence="3" type="primary">ycf1</name>
</gene>
<keyword evidence="2" id="KW-0472">Membrane</keyword>
<protein>
    <submittedName>
        <fullName evidence="3">Hypothetical chloroplast RF1</fullName>
    </submittedName>
</protein>
<accession>A0A1W6EHK0</accession>
<dbReference type="AlphaFoldDB" id="A0A1W6EHK0"/>
<dbReference type="GeneID" id="32884433"/>
<evidence type="ECO:0000313" key="3">
    <source>
        <dbReference type="EMBL" id="ARK14887.1"/>
    </source>
</evidence>
<dbReference type="EMBL" id="KY407661">
    <property type="protein sequence ID" value="ARK14887.1"/>
    <property type="molecule type" value="Genomic_DNA"/>
</dbReference>
<feature type="transmembrane region" description="Helical" evidence="2">
    <location>
        <begin position="34"/>
        <end position="51"/>
    </location>
</feature>
<proteinExistence type="predicted"/>
<reference evidence="3" key="1">
    <citation type="journal article" date="2017" name="Sci. Rep.">
        <title>Divergent copies of the large inverted repeat in the chloroplast genomes of ulvophycean green algae.</title>
        <authorList>
            <person name="Turmel M."/>
            <person name="Otis C."/>
            <person name="Lemieux C."/>
        </authorList>
    </citation>
    <scope>NUCLEOTIDE SEQUENCE</scope>
</reference>
<feature type="region of interest" description="Disordered" evidence="1">
    <location>
        <begin position="404"/>
        <end position="425"/>
    </location>
</feature>
<keyword evidence="3" id="KW-0150">Chloroplast</keyword>
<evidence type="ECO:0000256" key="2">
    <source>
        <dbReference type="SAM" id="Phobius"/>
    </source>
</evidence>
<keyword evidence="2" id="KW-1133">Transmembrane helix</keyword>